<feature type="domain" description="GPI inositol-deacylase PGAP1-like alpha/beta" evidence="13">
    <location>
        <begin position="152"/>
        <end position="379"/>
    </location>
</feature>
<dbReference type="EC" id="3.1.-.-" evidence="10"/>
<keyword evidence="5 10" id="KW-0378">Hydrolase</keyword>
<dbReference type="GO" id="GO:0005789">
    <property type="term" value="C:endoplasmic reticulum membrane"/>
    <property type="evidence" value="ECO:0007669"/>
    <property type="project" value="UniProtKB-SubCell"/>
</dbReference>
<gene>
    <name evidence="14" type="ORF">PFISCL1PPCAC_2383</name>
</gene>
<feature type="non-terminal residue" evidence="14">
    <location>
        <position position="1"/>
    </location>
</feature>
<organism evidence="14 15">
    <name type="scientific">Pristionchus fissidentatus</name>
    <dbReference type="NCBI Taxonomy" id="1538716"/>
    <lineage>
        <taxon>Eukaryota</taxon>
        <taxon>Metazoa</taxon>
        <taxon>Ecdysozoa</taxon>
        <taxon>Nematoda</taxon>
        <taxon>Chromadorea</taxon>
        <taxon>Rhabditida</taxon>
        <taxon>Rhabditina</taxon>
        <taxon>Diplogasteromorpha</taxon>
        <taxon>Diplogasteroidea</taxon>
        <taxon>Neodiplogasteridae</taxon>
        <taxon>Pristionchus</taxon>
    </lineage>
</organism>
<dbReference type="GO" id="GO:0006888">
    <property type="term" value="P:endoplasmic reticulum to Golgi vesicle-mediated transport"/>
    <property type="evidence" value="ECO:0007669"/>
    <property type="project" value="TreeGrafter"/>
</dbReference>
<dbReference type="InterPro" id="IPR012908">
    <property type="entry name" value="PGAP1-ab_dom-like"/>
</dbReference>
<accession>A0AAV5UUW3</accession>
<feature type="transmembrane region" description="Helical" evidence="10">
    <location>
        <begin position="656"/>
        <end position="681"/>
    </location>
</feature>
<sequence>INSSVLALFFVTLSLYISMPNPHGRGGRGRGGRQHHNHHDNGGRRFDEYVHDEQHPNPLETAARLRREREQNQIDVGFWFCFEVVMYFVVMFVLATMLGYHQELHRKNDCAMTYIYRPMIFNPISVPGNTINKYQLLKYHEGYRDESTLLIDIPVLFVPGSSGSAKQIRSLGTTILNMTSELREKFPYRFVFFACDFDEEFSFLSGATLMRQRDFVVQSIETILRMYASHKHNKLLLIGHSFGGTILYSLPAHRSFKPEWMDLVITLGAPITGPPFKPDYYMEMFYENSIKAWKNDADELRHVTMISYSGGLKDFMVPDHLAKSPYKYTDDMQVIPGSRDTRVIFRPSWSLRDVGCEVDHNCLAWCNQLVRHISSLVISYGKEWKVPKDGKMKDSRQVVKDFYAQYTGSERAKPARREWNNLFNNSLYIRQDQRRIKMTEETPYVSIDLDVEQYDLVVNIRSRAVGCPVGINATHADLTFRSIENLTTFSIQEGEWMNLRIMPTFLETSHLKGTVRIGGTPGCEYEVASSFDITATLYRRLMDSTTLPFIVYFTLFLCAIVPMARSNRIPPPFDYIFGDLPYGYWIFVKISTAVLVVGIVISLRSFVERNFATYLIWIFAARLVSFLISLPLQPVIRGICSLVESLPPWIRVSCRVILASTGMSIAVYNINFAFAFFLFLFLFKVGSHSKNGLCLIIFTISVLVAVGLAGNVRDGPAGIFERSLFDKYPQTFTDVVSVLFYECPHPLLFSFISLVFSFLINTTDTLEGVEDASKERIVGVFYCLLGVSIMRLTNLESMAIATAYYILIFESYKEYKGVTLATPLTIG</sequence>
<keyword evidence="6 10" id="KW-0256">Endoplasmic reticulum</keyword>
<evidence type="ECO:0000256" key="7">
    <source>
        <dbReference type="ARBA" id="ARBA00022927"/>
    </source>
</evidence>
<feature type="transmembrane region" description="Helical" evidence="10">
    <location>
        <begin position="584"/>
        <end position="603"/>
    </location>
</feature>
<evidence type="ECO:0000256" key="4">
    <source>
        <dbReference type="ARBA" id="ARBA00022692"/>
    </source>
</evidence>
<dbReference type="PANTHER" id="PTHR15495">
    <property type="entry name" value="NEGATIVE REGULATOR OF VESICLE FORMATION-RELATED"/>
    <property type="match status" value="1"/>
</dbReference>
<dbReference type="GO" id="GO:0050185">
    <property type="term" value="F:phosphatidylinositol deacylase activity"/>
    <property type="evidence" value="ECO:0007669"/>
    <property type="project" value="TreeGrafter"/>
</dbReference>
<comment type="similarity">
    <text evidence="2 10">Belongs to the GPI inositol-deacylase family.</text>
</comment>
<comment type="caution">
    <text evidence="14">The sequence shown here is derived from an EMBL/GenBank/DDBJ whole genome shotgun (WGS) entry which is preliminary data.</text>
</comment>
<keyword evidence="8 10" id="KW-1133">Transmembrane helix</keyword>
<dbReference type="GO" id="GO:0006505">
    <property type="term" value="P:GPI anchor metabolic process"/>
    <property type="evidence" value="ECO:0007669"/>
    <property type="project" value="TreeGrafter"/>
</dbReference>
<evidence type="ECO:0000256" key="6">
    <source>
        <dbReference type="ARBA" id="ARBA00022824"/>
    </source>
</evidence>
<dbReference type="InterPro" id="IPR039529">
    <property type="entry name" value="PGAP1/BST1"/>
</dbReference>
<evidence type="ECO:0000256" key="5">
    <source>
        <dbReference type="ARBA" id="ARBA00022801"/>
    </source>
</evidence>
<evidence type="ECO:0000256" key="9">
    <source>
        <dbReference type="ARBA" id="ARBA00023136"/>
    </source>
</evidence>
<comment type="function">
    <text evidence="10">Involved in inositol deacylation of GPI-anchored proteins which plays important roles in the quality control and ER-associated degradation of GPI-anchored proteins.</text>
</comment>
<evidence type="ECO:0000256" key="8">
    <source>
        <dbReference type="ARBA" id="ARBA00022989"/>
    </source>
</evidence>
<feature type="transmembrane region" description="Helical" evidence="10">
    <location>
        <begin position="76"/>
        <end position="98"/>
    </location>
</feature>
<evidence type="ECO:0000256" key="1">
    <source>
        <dbReference type="ARBA" id="ARBA00004477"/>
    </source>
</evidence>
<name>A0AAV5UUW3_9BILA</name>
<keyword evidence="3 10" id="KW-0813">Transport</keyword>
<evidence type="ECO:0000256" key="2">
    <source>
        <dbReference type="ARBA" id="ARBA00006931"/>
    </source>
</evidence>
<feature type="signal peptide" evidence="12">
    <location>
        <begin position="1"/>
        <end position="20"/>
    </location>
</feature>
<evidence type="ECO:0000256" key="3">
    <source>
        <dbReference type="ARBA" id="ARBA00022448"/>
    </source>
</evidence>
<feature type="transmembrane region" description="Helical" evidence="10">
    <location>
        <begin position="693"/>
        <end position="712"/>
    </location>
</feature>
<feature type="chain" id="PRO_5043831675" description="GPI inositol-deacylase" evidence="12">
    <location>
        <begin position="21"/>
        <end position="827"/>
    </location>
</feature>
<keyword evidence="12" id="KW-0732">Signal</keyword>
<dbReference type="InterPro" id="IPR029058">
    <property type="entry name" value="AB_hydrolase_fold"/>
</dbReference>
<evidence type="ECO:0000313" key="14">
    <source>
        <dbReference type="EMBL" id="GMT11086.1"/>
    </source>
</evidence>
<dbReference type="AlphaFoldDB" id="A0AAV5UUW3"/>
<dbReference type="Proteomes" id="UP001432322">
    <property type="component" value="Unassembled WGS sequence"/>
</dbReference>
<evidence type="ECO:0000256" key="12">
    <source>
        <dbReference type="SAM" id="SignalP"/>
    </source>
</evidence>
<feature type="region of interest" description="Disordered" evidence="11">
    <location>
        <begin position="24"/>
        <end position="51"/>
    </location>
</feature>
<keyword evidence="15" id="KW-1185">Reference proteome</keyword>
<reference evidence="14" key="1">
    <citation type="submission" date="2023-10" db="EMBL/GenBank/DDBJ databases">
        <title>Genome assembly of Pristionchus species.</title>
        <authorList>
            <person name="Yoshida K."/>
            <person name="Sommer R.J."/>
        </authorList>
    </citation>
    <scope>NUCLEOTIDE SEQUENCE</scope>
    <source>
        <strain evidence="14">RS5133</strain>
    </source>
</reference>
<evidence type="ECO:0000256" key="10">
    <source>
        <dbReference type="RuleBase" id="RU365011"/>
    </source>
</evidence>
<protein>
    <recommendedName>
        <fullName evidence="10">GPI inositol-deacylase</fullName>
        <ecNumber evidence="10">3.1.-.-</ecNumber>
    </recommendedName>
</protein>
<feature type="transmembrane region" description="Helical" evidence="10">
    <location>
        <begin position="615"/>
        <end position="636"/>
    </location>
</feature>
<evidence type="ECO:0000256" key="11">
    <source>
        <dbReference type="SAM" id="MobiDB-lite"/>
    </source>
</evidence>
<evidence type="ECO:0000313" key="15">
    <source>
        <dbReference type="Proteomes" id="UP001432322"/>
    </source>
</evidence>
<dbReference type="PANTHER" id="PTHR15495:SF7">
    <property type="entry name" value="GPI INOSITOL-DEACYLASE"/>
    <property type="match status" value="1"/>
</dbReference>
<comment type="subcellular location">
    <subcellularLocation>
        <location evidence="1">Endoplasmic reticulum membrane</location>
        <topology evidence="1">Multi-pass membrane protein</topology>
    </subcellularLocation>
</comment>
<dbReference type="EMBL" id="BTSY01000001">
    <property type="protein sequence ID" value="GMT11086.1"/>
    <property type="molecule type" value="Genomic_DNA"/>
</dbReference>
<keyword evidence="9 10" id="KW-0472">Membrane</keyword>
<feature type="transmembrane region" description="Helical" evidence="10">
    <location>
        <begin position="546"/>
        <end position="564"/>
    </location>
</feature>
<keyword evidence="7 10" id="KW-0653">Protein transport</keyword>
<proteinExistence type="inferred from homology"/>
<evidence type="ECO:0000259" key="13">
    <source>
        <dbReference type="Pfam" id="PF07819"/>
    </source>
</evidence>
<dbReference type="Pfam" id="PF07819">
    <property type="entry name" value="PGAP1"/>
    <property type="match status" value="1"/>
</dbReference>
<feature type="compositionally biased region" description="Basic residues" evidence="11">
    <location>
        <begin position="25"/>
        <end position="38"/>
    </location>
</feature>
<dbReference type="GO" id="GO:0015031">
    <property type="term" value="P:protein transport"/>
    <property type="evidence" value="ECO:0007669"/>
    <property type="project" value="UniProtKB-KW"/>
</dbReference>
<feature type="transmembrane region" description="Helical" evidence="10">
    <location>
        <begin position="747"/>
        <end position="766"/>
    </location>
</feature>
<dbReference type="SUPFAM" id="SSF53474">
    <property type="entry name" value="alpha/beta-Hydrolases"/>
    <property type="match status" value="1"/>
</dbReference>
<feature type="compositionally biased region" description="Basic and acidic residues" evidence="11">
    <location>
        <begin position="39"/>
        <end position="51"/>
    </location>
</feature>
<keyword evidence="4 10" id="KW-0812">Transmembrane</keyword>
<dbReference type="Gene3D" id="3.40.50.1820">
    <property type="entry name" value="alpha/beta hydrolase"/>
    <property type="match status" value="1"/>
</dbReference>